<organism evidence="1 2">
    <name type="scientific">Sporothrix schenckii 1099-18</name>
    <dbReference type="NCBI Taxonomy" id="1397361"/>
    <lineage>
        <taxon>Eukaryota</taxon>
        <taxon>Fungi</taxon>
        <taxon>Dikarya</taxon>
        <taxon>Ascomycota</taxon>
        <taxon>Pezizomycotina</taxon>
        <taxon>Sordariomycetes</taxon>
        <taxon>Sordariomycetidae</taxon>
        <taxon>Ophiostomatales</taxon>
        <taxon>Ophiostomataceae</taxon>
        <taxon>Sporothrix</taxon>
    </lineage>
</organism>
<dbReference type="KEGG" id="ssck:SPSK_10989"/>
<dbReference type="Proteomes" id="UP000033710">
    <property type="component" value="Unassembled WGS sequence"/>
</dbReference>
<dbReference type="RefSeq" id="XP_016586146.1">
    <property type="nucleotide sequence ID" value="XM_016737210.1"/>
</dbReference>
<sequence length="109" mass="11530">MLLWRRGLWRSCRNGLGLQDATGRGIHLARLCLTGPPKEAGTPCGSSPPIMGSGGAVVNCKKRGVQRAGGGARACQRVGPSHFTRCGVHEALKRPDQADSDTKRTLLPS</sequence>
<protein>
    <submittedName>
        <fullName evidence="1">Uncharacterized protein</fullName>
    </submittedName>
</protein>
<name>A0A0F2M3X4_SPOSC</name>
<gene>
    <name evidence="1" type="ORF">SPSK_10989</name>
</gene>
<reference evidence="1 2" key="2">
    <citation type="journal article" date="2015" name="Eukaryot. Cell">
        <title>Asexual propagation of a virulent clone complex in a human and feline outbreak of sporotrichosis.</title>
        <authorList>
            <person name="Teixeira Mde M."/>
            <person name="Rodrigues A.M."/>
            <person name="Tsui C.K."/>
            <person name="de Almeida L.G."/>
            <person name="Van Diepeningen A.D."/>
            <person name="van den Ende B.G."/>
            <person name="Fernandes G.F."/>
            <person name="Kano R."/>
            <person name="Hamelin R.C."/>
            <person name="Lopes-Bezerra L.M."/>
            <person name="Vasconcelos A.T."/>
            <person name="de Hoog S."/>
            <person name="de Camargo Z.P."/>
            <person name="Felipe M.S."/>
        </authorList>
    </citation>
    <scope>NUCLEOTIDE SEQUENCE [LARGE SCALE GENOMIC DNA]</scope>
    <source>
        <strain evidence="1 2">1099-18</strain>
    </source>
</reference>
<proteinExistence type="predicted"/>
<evidence type="ECO:0000313" key="1">
    <source>
        <dbReference type="EMBL" id="KJR83470.1"/>
    </source>
</evidence>
<reference evidence="1 2" key="1">
    <citation type="journal article" date="2014" name="BMC Genomics">
        <title>Comparative genomics of the major fungal agents of human and animal Sporotrichosis: Sporothrix schenckii and Sporothrix brasiliensis.</title>
        <authorList>
            <person name="Teixeira M.M."/>
            <person name="de Almeida L.G."/>
            <person name="Kubitschek-Barreira P."/>
            <person name="Alves F.L."/>
            <person name="Kioshima E.S."/>
            <person name="Abadio A.K."/>
            <person name="Fernandes L."/>
            <person name="Derengowski L.S."/>
            <person name="Ferreira K.S."/>
            <person name="Souza R.C."/>
            <person name="Ruiz J.C."/>
            <person name="de Andrade N.C."/>
            <person name="Paes H.C."/>
            <person name="Nicola A.M."/>
            <person name="Albuquerque P."/>
            <person name="Gerber A.L."/>
            <person name="Martins V.P."/>
            <person name="Peconick L.D."/>
            <person name="Neto A.V."/>
            <person name="Chaucanez C.B."/>
            <person name="Silva P.A."/>
            <person name="Cunha O.L."/>
            <person name="de Oliveira F.F."/>
            <person name="dos Santos T.C."/>
            <person name="Barros A.L."/>
            <person name="Soares M.A."/>
            <person name="de Oliveira L.M."/>
            <person name="Marini M.M."/>
            <person name="Villalobos-Duno H."/>
            <person name="Cunha M.M."/>
            <person name="de Hoog S."/>
            <person name="da Silveira J.F."/>
            <person name="Henrissat B."/>
            <person name="Nino-Vega G.A."/>
            <person name="Cisalpino P.S."/>
            <person name="Mora-Montes H.M."/>
            <person name="Almeida S.R."/>
            <person name="Stajich J.E."/>
            <person name="Lopes-Bezerra L.M."/>
            <person name="Vasconcelos A.T."/>
            <person name="Felipe M.S."/>
        </authorList>
    </citation>
    <scope>NUCLEOTIDE SEQUENCE [LARGE SCALE GENOMIC DNA]</scope>
    <source>
        <strain evidence="1 2">1099-18</strain>
    </source>
</reference>
<dbReference type="GeneID" id="27672487"/>
<comment type="caution">
    <text evidence="1">The sequence shown here is derived from an EMBL/GenBank/DDBJ whole genome shotgun (WGS) entry which is preliminary data.</text>
</comment>
<dbReference type="VEuPathDB" id="FungiDB:SPSK_10989"/>
<evidence type="ECO:0000313" key="2">
    <source>
        <dbReference type="Proteomes" id="UP000033710"/>
    </source>
</evidence>
<dbReference type="AlphaFoldDB" id="A0A0F2M3X4"/>
<dbReference type="EMBL" id="AXCR01000010">
    <property type="protein sequence ID" value="KJR83470.1"/>
    <property type="molecule type" value="Genomic_DNA"/>
</dbReference>
<accession>A0A0F2M3X4</accession>